<dbReference type="EMBL" id="WEIY01000350">
    <property type="protein sequence ID" value="NXY06922.1"/>
    <property type="molecule type" value="Genomic_DNA"/>
</dbReference>
<protein>
    <submittedName>
        <fullName evidence="2">RS10B protein</fullName>
    </submittedName>
</protein>
<feature type="non-terminal residue" evidence="2">
    <location>
        <position position="1"/>
    </location>
</feature>
<comment type="caution">
    <text evidence="2">The sequence shown here is derived from an EMBL/GenBank/DDBJ whole genome shotgun (WGS) entry which is preliminary data.</text>
</comment>
<sequence>TTPGESKHDASLPSEDVKEEAENSCPEKELTDEAKEDMDEEEELFNLWKCQVQIFLTTKFFPAFEHEKVLREKIQENKKQDAELAELRKMQAEELARLIAEKEVEEAKRREAAAAEKALAELEESAKTLKGKPRKGTLAKKDAPGRGISPKRSLLANKEAPKREPSSEGGPQGSRA</sequence>
<evidence type="ECO:0000313" key="2">
    <source>
        <dbReference type="EMBL" id="NXY06922.1"/>
    </source>
</evidence>
<name>A0A852MNB8_9PASS</name>
<keyword evidence="3" id="KW-1185">Reference proteome</keyword>
<feature type="region of interest" description="Disordered" evidence="1">
    <location>
        <begin position="124"/>
        <end position="176"/>
    </location>
</feature>
<evidence type="ECO:0000313" key="3">
    <source>
        <dbReference type="Proteomes" id="UP000603297"/>
    </source>
</evidence>
<evidence type="ECO:0000256" key="1">
    <source>
        <dbReference type="SAM" id="MobiDB-lite"/>
    </source>
</evidence>
<feature type="compositionally biased region" description="Basic and acidic residues" evidence="1">
    <location>
        <begin position="1"/>
        <end position="10"/>
    </location>
</feature>
<organism evidence="2 3">
    <name type="scientific">Pteruthius melanotis</name>
    <dbReference type="NCBI Taxonomy" id="357074"/>
    <lineage>
        <taxon>Eukaryota</taxon>
        <taxon>Metazoa</taxon>
        <taxon>Chordata</taxon>
        <taxon>Craniata</taxon>
        <taxon>Vertebrata</taxon>
        <taxon>Euteleostomi</taxon>
        <taxon>Archelosauria</taxon>
        <taxon>Archosauria</taxon>
        <taxon>Dinosauria</taxon>
        <taxon>Saurischia</taxon>
        <taxon>Theropoda</taxon>
        <taxon>Coelurosauria</taxon>
        <taxon>Aves</taxon>
        <taxon>Neognathae</taxon>
        <taxon>Neoaves</taxon>
        <taxon>Telluraves</taxon>
        <taxon>Australaves</taxon>
        <taxon>Passeriformes</taxon>
        <taxon>Sylvioidea</taxon>
        <taxon>Timaliidae</taxon>
        <taxon>Pteruthius</taxon>
    </lineage>
</organism>
<reference evidence="2" key="1">
    <citation type="submission" date="2020-02" db="EMBL/GenBank/DDBJ databases">
        <title>Bird 10,000 Genomes (B10K) Project - Family phase.</title>
        <authorList>
            <person name="Zhang G."/>
        </authorList>
    </citation>
    <scope>NUCLEOTIDE SEQUENCE</scope>
    <source>
        <strain evidence="2">B10K-IZ-033-77</strain>
    </source>
</reference>
<feature type="non-terminal residue" evidence="2">
    <location>
        <position position="176"/>
    </location>
</feature>
<dbReference type="Proteomes" id="UP000603297">
    <property type="component" value="Unassembled WGS sequence"/>
</dbReference>
<feature type="region of interest" description="Disordered" evidence="1">
    <location>
        <begin position="1"/>
        <end position="38"/>
    </location>
</feature>
<accession>A0A852MNB8</accession>
<dbReference type="OrthoDB" id="294378at2759"/>
<feature type="compositionally biased region" description="Basic residues" evidence="1">
    <location>
        <begin position="129"/>
        <end position="138"/>
    </location>
</feature>
<proteinExistence type="predicted"/>
<dbReference type="AlphaFoldDB" id="A0A852MNB8"/>
<gene>
    <name evidence="2" type="primary">Rsph10b</name>
    <name evidence="2" type="ORF">PTEMEL_R12403</name>
</gene>